<feature type="domain" description="Integrase catalytic" evidence="1">
    <location>
        <begin position="1"/>
        <end position="116"/>
    </location>
</feature>
<dbReference type="PROSITE" id="PS50994">
    <property type="entry name" value="INTEGRASE"/>
    <property type="match status" value="1"/>
</dbReference>
<dbReference type="EMBL" id="RCMK01005310">
    <property type="protein sequence ID" value="KAG2869731.1"/>
    <property type="molecule type" value="Genomic_DNA"/>
</dbReference>
<comment type="caution">
    <text evidence="2">The sequence shown here is derived from an EMBL/GenBank/DDBJ whole genome shotgun (WGS) entry which is preliminary data.</text>
</comment>
<protein>
    <recommendedName>
        <fullName evidence="1">Integrase catalytic domain-containing protein</fullName>
    </recommendedName>
</protein>
<organism evidence="2 3">
    <name type="scientific">Phytophthora cactorum</name>
    <dbReference type="NCBI Taxonomy" id="29920"/>
    <lineage>
        <taxon>Eukaryota</taxon>
        <taxon>Sar</taxon>
        <taxon>Stramenopiles</taxon>
        <taxon>Oomycota</taxon>
        <taxon>Peronosporomycetes</taxon>
        <taxon>Peronosporales</taxon>
        <taxon>Peronosporaceae</taxon>
        <taxon>Phytophthora</taxon>
    </lineage>
</organism>
<accession>A0A8T1A4F6</accession>
<dbReference type="InterPro" id="IPR039537">
    <property type="entry name" value="Retrotran_Ty1/copia-like"/>
</dbReference>
<dbReference type="SUPFAM" id="SSF53098">
    <property type="entry name" value="Ribonuclease H-like"/>
    <property type="match status" value="1"/>
</dbReference>
<dbReference type="AlphaFoldDB" id="A0A8T1A4F6"/>
<reference evidence="2" key="1">
    <citation type="submission" date="2018-10" db="EMBL/GenBank/DDBJ databases">
        <title>Effector identification in a new, highly contiguous assembly of the strawberry crown rot pathogen Phytophthora cactorum.</title>
        <authorList>
            <person name="Armitage A.D."/>
            <person name="Nellist C.F."/>
            <person name="Bates H."/>
            <person name="Vickerstaff R.J."/>
            <person name="Harrison R.J."/>
        </authorList>
    </citation>
    <scope>NUCLEOTIDE SEQUENCE</scope>
    <source>
        <strain evidence="2">4040</strain>
    </source>
</reference>
<dbReference type="GO" id="GO:0015074">
    <property type="term" value="P:DNA integration"/>
    <property type="evidence" value="ECO:0007669"/>
    <property type="project" value="InterPro"/>
</dbReference>
<dbReference type="InterPro" id="IPR012337">
    <property type="entry name" value="RNaseH-like_sf"/>
</dbReference>
<proteinExistence type="predicted"/>
<evidence type="ECO:0000313" key="3">
    <source>
        <dbReference type="Proteomes" id="UP000736787"/>
    </source>
</evidence>
<gene>
    <name evidence="2" type="ORF">PC117_g28661</name>
</gene>
<dbReference type="Proteomes" id="UP000736787">
    <property type="component" value="Unassembled WGS sequence"/>
</dbReference>
<dbReference type="PANTHER" id="PTHR42648:SF28">
    <property type="entry name" value="TRANSPOSON-ENCODED PROTEIN WITH RIBONUCLEASE H-LIKE AND RETROVIRUS ZINC FINGER-LIKE DOMAINS"/>
    <property type="match status" value="1"/>
</dbReference>
<dbReference type="Gene3D" id="3.30.420.10">
    <property type="entry name" value="Ribonuclease H-like superfamily/Ribonuclease H"/>
    <property type="match status" value="1"/>
</dbReference>
<dbReference type="InterPro" id="IPR036397">
    <property type="entry name" value="RNaseH_sf"/>
</dbReference>
<dbReference type="InterPro" id="IPR001584">
    <property type="entry name" value="Integrase_cat-core"/>
</dbReference>
<dbReference type="PANTHER" id="PTHR42648">
    <property type="entry name" value="TRANSPOSASE, PUTATIVE-RELATED"/>
    <property type="match status" value="1"/>
</dbReference>
<sequence>MKGFCLRAKSESEDCIKTYIMKVQTQFGKKVKFVRHDGAREFATNSLKAFYEDEGIEQQTTVPYAHQTNGTAERAIRTIVTIGRSMLHHAKLDKCFWAEAAMTAIYVKNRLPPSRV</sequence>
<evidence type="ECO:0000313" key="2">
    <source>
        <dbReference type="EMBL" id="KAG2869731.1"/>
    </source>
</evidence>
<name>A0A8T1A4F6_9STRA</name>
<evidence type="ECO:0000259" key="1">
    <source>
        <dbReference type="PROSITE" id="PS50994"/>
    </source>
</evidence>
<dbReference type="GO" id="GO:0003676">
    <property type="term" value="F:nucleic acid binding"/>
    <property type="evidence" value="ECO:0007669"/>
    <property type="project" value="InterPro"/>
</dbReference>